<accession>A0ABW1DE22</accession>
<name>A0ABW1DE22_9ACTN</name>
<organism evidence="3 4">
    <name type="scientific">Nonomuraea insulae</name>
    <dbReference type="NCBI Taxonomy" id="1616787"/>
    <lineage>
        <taxon>Bacteria</taxon>
        <taxon>Bacillati</taxon>
        <taxon>Actinomycetota</taxon>
        <taxon>Actinomycetes</taxon>
        <taxon>Streptosporangiales</taxon>
        <taxon>Streptosporangiaceae</taxon>
        <taxon>Nonomuraea</taxon>
    </lineage>
</organism>
<protein>
    <submittedName>
        <fullName evidence="3">Uncharacterized protein</fullName>
    </submittedName>
</protein>
<proteinExistence type="predicted"/>
<sequence length="140" mass="13846">MKRFFLTAAGCLLVVSCGAATGSTGSPAGSPTLSIEAPADGANVGSSFALEFSSNEEIGATDSGKNHVHVSTDGQADDYTVVTASPFQVTGLPPGKHTVSVALQHADHSSAGASDEITVNVTGSGGGAPSERQSDYGGGY</sequence>
<reference evidence="4" key="1">
    <citation type="journal article" date="2019" name="Int. J. Syst. Evol. Microbiol.">
        <title>The Global Catalogue of Microorganisms (GCM) 10K type strain sequencing project: providing services to taxonomists for standard genome sequencing and annotation.</title>
        <authorList>
            <consortium name="The Broad Institute Genomics Platform"/>
            <consortium name="The Broad Institute Genome Sequencing Center for Infectious Disease"/>
            <person name="Wu L."/>
            <person name="Ma J."/>
        </authorList>
    </citation>
    <scope>NUCLEOTIDE SEQUENCE [LARGE SCALE GENOMIC DNA]</scope>
    <source>
        <strain evidence="4">CCUG 53903</strain>
    </source>
</reference>
<evidence type="ECO:0000313" key="3">
    <source>
        <dbReference type="EMBL" id="MFC5835846.1"/>
    </source>
</evidence>
<dbReference type="RefSeq" id="WP_379525254.1">
    <property type="nucleotide sequence ID" value="NZ_JBHSPA010000136.1"/>
</dbReference>
<dbReference type="Proteomes" id="UP001596058">
    <property type="component" value="Unassembled WGS sequence"/>
</dbReference>
<comment type="caution">
    <text evidence="3">The sequence shown here is derived from an EMBL/GenBank/DDBJ whole genome shotgun (WGS) entry which is preliminary data.</text>
</comment>
<evidence type="ECO:0000256" key="2">
    <source>
        <dbReference type="SAM" id="SignalP"/>
    </source>
</evidence>
<keyword evidence="2" id="KW-0732">Signal</keyword>
<feature type="region of interest" description="Disordered" evidence="1">
    <location>
        <begin position="108"/>
        <end position="140"/>
    </location>
</feature>
<gene>
    <name evidence="3" type="ORF">ACFPZ3_69550</name>
</gene>
<dbReference type="PROSITE" id="PS51257">
    <property type="entry name" value="PROKAR_LIPOPROTEIN"/>
    <property type="match status" value="1"/>
</dbReference>
<evidence type="ECO:0000313" key="4">
    <source>
        <dbReference type="Proteomes" id="UP001596058"/>
    </source>
</evidence>
<feature type="signal peptide" evidence="2">
    <location>
        <begin position="1"/>
        <end position="19"/>
    </location>
</feature>
<evidence type="ECO:0000256" key="1">
    <source>
        <dbReference type="SAM" id="MobiDB-lite"/>
    </source>
</evidence>
<keyword evidence="4" id="KW-1185">Reference proteome</keyword>
<feature type="chain" id="PRO_5046085884" evidence="2">
    <location>
        <begin position="20"/>
        <end position="140"/>
    </location>
</feature>
<dbReference type="EMBL" id="JBHSPA010000136">
    <property type="protein sequence ID" value="MFC5835846.1"/>
    <property type="molecule type" value="Genomic_DNA"/>
</dbReference>